<dbReference type="RefSeq" id="WP_158422988.1">
    <property type="nucleotide sequence ID" value="NZ_CP134159.1"/>
</dbReference>
<dbReference type="EMBL" id="JAVLAM010000005">
    <property type="protein sequence ID" value="MDT7015348.1"/>
    <property type="molecule type" value="Genomic_DNA"/>
</dbReference>
<evidence type="ECO:0000313" key="2">
    <source>
        <dbReference type="Proteomes" id="UP001254075"/>
    </source>
</evidence>
<comment type="caution">
    <text evidence="1">The sequence shown here is derived from an EMBL/GenBank/DDBJ whole genome shotgun (WGS) entry which is preliminary data.</text>
</comment>
<evidence type="ECO:0000313" key="1">
    <source>
        <dbReference type="EMBL" id="MDT7015348.1"/>
    </source>
</evidence>
<accession>A0AAW8W992</accession>
<reference evidence="1" key="1">
    <citation type="submission" date="2023-08" db="EMBL/GenBank/DDBJ databases">
        <authorList>
            <person name="Page C.A."/>
            <person name="Perez-Diaz I.M."/>
        </authorList>
    </citation>
    <scope>NUCLEOTIDE SEQUENCE</scope>
    <source>
        <strain evidence="1">3.8.38</strain>
    </source>
</reference>
<dbReference type="AlphaFoldDB" id="A0AAW8W992"/>
<proteinExistence type="predicted"/>
<dbReference type="Proteomes" id="UP001254075">
    <property type="component" value="Unassembled WGS sequence"/>
</dbReference>
<sequence>MTNKELAAHWHEKLMRTPASYQALATYRFKQWEKFEVLARDEEYMKLRRESN</sequence>
<organism evidence="1 2">
    <name type="scientific">Levilactobacillus namurensis</name>
    <dbReference type="NCBI Taxonomy" id="380393"/>
    <lineage>
        <taxon>Bacteria</taxon>
        <taxon>Bacillati</taxon>
        <taxon>Bacillota</taxon>
        <taxon>Bacilli</taxon>
        <taxon>Lactobacillales</taxon>
        <taxon>Lactobacillaceae</taxon>
        <taxon>Levilactobacillus</taxon>
    </lineage>
</organism>
<protein>
    <submittedName>
        <fullName evidence="1">Uncharacterized protein</fullName>
    </submittedName>
</protein>
<gene>
    <name evidence="1" type="ORF">RI532_13280</name>
</gene>
<name>A0AAW8W992_9LACO</name>